<dbReference type="EC" id="6.2.1.30" evidence="2"/>
<dbReference type="Pfam" id="PF00501">
    <property type="entry name" value="AMP-binding"/>
    <property type="match status" value="1"/>
</dbReference>
<evidence type="ECO:0000259" key="1">
    <source>
        <dbReference type="Pfam" id="PF00501"/>
    </source>
</evidence>
<gene>
    <name evidence="2" type="primary">paaK_2</name>
    <name evidence="2" type="ORF">PMF13cell1_03917</name>
</gene>
<accession>A0A4P6LZZ8</accession>
<dbReference type="KEGG" id="bpro:PMF13cell1_03917"/>
<dbReference type="InterPro" id="IPR053158">
    <property type="entry name" value="CapK_Type1_Caps_Biosynth"/>
</dbReference>
<dbReference type="GO" id="GO:0047475">
    <property type="term" value="F:phenylacetate-CoA ligase activity"/>
    <property type="evidence" value="ECO:0007669"/>
    <property type="project" value="UniProtKB-EC"/>
</dbReference>
<proteinExistence type="predicted"/>
<dbReference type="EMBL" id="CP035945">
    <property type="protein sequence ID" value="QBE98351.1"/>
    <property type="molecule type" value="Genomic_DNA"/>
</dbReference>
<protein>
    <submittedName>
        <fullName evidence="2">Phenylacetate-coenzyme A ligase</fullName>
        <ecNumber evidence="2">6.2.1.30</ecNumber>
    </submittedName>
</protein>
<evidence type="ECO:0000313" key="2">
    <source>
        <dbReference type="EMBL" id="QBE98351.1"/>
    </source>
</evidence>
<dbReference type="PANTHER" id="PTHR36932:SF1">
    <property type="entry name" value="CAPSULAR POLYSACCHARIDE BIOSYNTHESIS PROTEIN"/>
    <property type="match status" value="1"/>
</dbReference>
<dbReference type="AlphaFoldDB" id="A0A4P6LZZ8"/>
<dbReference type="InterPro" id="IPR042099">
    <property type="entry name" value="ANL_N_sf"/>
</dbReference>
<dbReference type="RefSeq" id="WP_130181804.1">
    <property type="nucleotide sequence ID" value="NZ_CP035945.1"/>
</dbReference>
<keyword evidence="2" id="KW-0436">Ligase</keyword>
<dbReference type="InterPro" id="IPR000873">
    <property type="entry name" value="AMP-dep_synth/lig_dom"/>
</dbReference>
<dbReference type="Proteomes" id="UP000289794">
    <property type="component" value="Chromosome"/>
</dbReference>
<evidence type="ECO:0000313" key="3">
    <source>
        <dbReference type="Proteomes" id="UP000289794"/>
    </source>
</evidence>
<dbReference type="PANTHER" id="PTHR36932">
    <property type="entry name" value="CAPSULAR POLYSACCHARIDE BIOSYNTHESIS PROTEIN"/>
    <property type="match status" value="1"/>
</dbReference>
<reference evidence="2 3" key="1">
    <citation type="submission" date="2019-01" db="EMBL/GenBank/DDBJ databases">
        <title>PMF-metabolizing Aryl O-demethylase.</title>
        <authorList>
            <person name="Kim M."/>
        </authorList>
    </citation>
    <scope>NUCLEOTIDE SEQUENCE [LARGE SCALE GENOMIC DNA]</scope>
    <source>
        <strain evidence="2 3">PMF1</strain>
    </source>
</reference>
<name>A0A4P6LZZ8_9FIRM</name>
<dbReference type="Gene3D" id="3.40.50.12780">
    <property type="entry name" value="N-terminal domain of ligase-like"/>
    <property type="match status" value="1"/>
</dbReference>
<organism evidence="2 3">
    <name type="scientific">Blautia producta</name>
    <dbReference type="NCBI Taxonomy" id="33035"/>
    <lineage>
        <taxon>Bacteria</taxon>
        <taxon>Bacillati</taxon>
        <taxon>Bacillota</taxon>
        <taxon>Clostridia</taxon>
        <taxon>Lachnospirales</taxon>
        <taxon>Lachnospiraceae</taxon>
        <taxon>Blautia</taxon>
    </lineage>
</organism>
<feature type="domain" description="AMP-dependent synthetase/ligase" evidence="1">
    <location>
        <begin position="116"/>
        <end position="278"/>
    </location>
</feature>
<dbReference type="SUPFAM" id="SSF56801">
    <property type="entry name" value="Acetyl-CoA synthetase-like"/>
    <property type="match status" value="1"/>
</dbReference>
<sequence length="489" mass="55146">MNFIKTLVDLYRLKRQARLGPKQMRSLQEKKLRIILHYAWEHSAYYRRTFEAAGITEKQLDELPLSCFPTMDKKLFLEHFDELVVPQDLHIRELREFDAAESANREPYKGKYHVVHSSGSTGKPGYFVYDENAWNSMLLGMIRAALWNMSMPQILSLLAKRPRIVYIAATDGRYGGAMAVGDGIDGVGGSQMYLDIKMPLDEWIRQIKEFQPNIIIGYPSAIKILAELVEKGNVQVNAVRVISCGEPLGASLRSYLEKSFGTEVVNFYGASESLTLGVEMNPEEGMILFDDMNLIEVESGVMYLTCLYNFAQPLIRYRISDSLMLEAAGENSPYPFTRAVGLLGRDEDILWFEDGSGNKEFLHPLAIEGFCIEGLMDYQFLQVGKDAFEMYAEISHSASEAYIRTEILDQMKKILTEKKLEYVQFYVIFVPEILPNPKTGKKTLILTGSEPSGSIHLATAAGVKSPDARRGGFDAEKEAWQDEKSVIAG</sequence>